<organism evidence="3 4">
    <name type="scientific">Cuscuta epithymum</name>
    <dbReference type="NCBI Taxonomy" id="186058"/>
    <lineage>
        <taxon>Eukaryota</taxon>
        <taxon>Viridiplantae</taxon>
        <taxon>Streptophyta</taxon>
        <taxon>Embryophyta</taxon>
        <taxon>Tracheophyta</taxon>
        <taxon>Spermatophyta</taxon>
        <taxon>Magnoliopsida</taxon>
        <taxon>eudicotyledons</taxon>
        <taxon>Gunneridae</taxon>
        <taxon>Pentapetalae</taxon>
        <taxon>asterids</taxon>
        <taxon>lamiids</taxon>
        <taxon>Solanales</taxon>
        <taxon>Convolvulaceae</taxon>
        <taxon>Cuscuteae</taxon>
        <taxon>Cuscuta</taxon>
        <taxon>Cuscuta subgen. Cuscuta</taxon>
    </lineage>
</organism>
<name>A0AAV0G558_9ASTE</name>
<feature type="domain" description="DUF4283" evidence="2">
    <location>
        <begin position="203"/>
        <end position="282"/>
    </location>
</feature>
<dbReference type="PANTHER" id="PTHR31286:SF168">
    <property type="entry name" value="DUF4283 DOMAIN-CONTAINING PROTEIN"/>
    <property type="match status" value="1"/>
</dbReference>
<dbReference type="Proteomes" id="UP001152523">
    <property type="component" value="Unassembled WGS sequence"/>
</dbReference>
<dbReference type="EMBL" id="CAMAPF010001045">
    <property type="protein sequence ID" value="CAH9142877.1"/>
    <property type="molecule type" value="Genomic_DNA"/>
</dbReference>
<comment type="caution">
    <text evidence="3">The sequence shown here is derived from an EMBL/GenBank/DDBJ whole genome shotgun (WGS) entry which is preliminary data.</text>
</comment>
<dbReference type="Pfam" id="PF14111">
    <property type="entry name" value="DUF4283"/>
    <property type="match status" value="1"/>
</dbReference>
<feature type="region of interest" description="Disordered" evidence="1">
    <location>
        <begin position="729"/>
        <end position="751"/>
    </location>
</feature>
<dbReference type="PANTHER" id="PTHR31286">
    <property type="entry name" value="GLYCINE-RICH CELL WALL STRUCTURAL PROTEIN 1.8-LIKE"/>
    <property type="match status" value="1"/>
</dbReference>
<feature type="compositionally biased region" description="Basic and acidic residues" evidence="1">
    <location>
        <begin position="413"/>
        <end position="424"/>
    </location>
</feature>
<gene>
    <name evidence="3" type="ORF">CEPIT_LOCUS40238</name>
</gene>
<dbReference type="InterPro" id="IPR025558">
    <property type="entry name" value="DUF4283"/>
</dbReference>
<dbReference type="InterPro" id="IPR040256">
    <property type="entry name" value="At4g02000-like"/>
</dbReference>
<feature type="region of interest" description="Disordered" evidence="1">
    <location>
        <begin position="413"/>
        <end position="437"/>
    </location>
</feature>
<accession>A0AAV0G558</accession>
<protein>
    <recommendedName>
        <fullName evidence="2">DUF4283 domain-containing protein</fullName>
    </recommendedName>
</protein>
<reference evidence="3" key="1">
    <citation type="submission" date="2022-07" db="EMBL/GenBank/DDBJ databases">
        <authorList>
            <person name="Macas J."/>
            <person name="Novak P."/>
            <person name="Neumann P."/>
        </authorList>
    </citation>
    <scope>NUCLEOTIDE SEQUENCE</scope>
</reference>
<evidence type="ECO:0000313" key="3">
    <source>
        <dbReference type="EMBL" id="CAH9142877.1"/>
    </source>
</evidence>
<evidence type="ECO:0000313" key="4">
    <source>
        <dbReference type="Proteomes" id="UP001152523"/>
    </source>
</evidence>
<evidence type="ECO:0000256" key="1">
    <source>
        <dbReference type="SAM" id="MobiDB-lite"/>
    </source>
</evidence>
<dbReference type="AlphaFoldDB" id="A0AAV0G558"/>
<sequence length="751" mass="84039">MTKKNKQNRTPPAKDKQFDDKIAYLKAKKAAVLADKLEKKGFEEEIPTVSSPIPMEATDFHTAAHSTPTQVSLGSVGTTSYAEAVLGIGSASSNAEASQELSLAVVTTPDLDALIIETSDENHVVSQDESISLGSQDTHSVELLDKEAASSKEQMKKDEKETKQWSSLFRDNRALSNGLKLEYFPPTGEKLDFSHLQVPTLIEVWGFCLVGHFSGRFPGLKAIHDMATKWGVQVDIKSHSKGWVIFKFKSEEDRLKVLTGGPYVLFGKTMFLKELSEDFSVDSVEFLKVPIWIKLPKLAMRLWKAKELGMIASQVGVPIIADKITQDIVYTHFARVLVEVDVTKPPVTQFPIVPPSGNEYMQQVIFETYPDYCYNCKMYGHHPFNCLKLNPPKEKDKLDADVIRKNKVDADTTVKGKYPTDRGQNKRPLVQGNTSKPGLFQLPDTFSLPAESELVQEHGFDWEGRRILSVYELEADDIVNLFETNEDGVHAAYVKKKHQIMSYIPIARLGTNLQRVDNLDVPAISFTDPCLVTLPGVKRTFKWYAFNKEIFYLNVASFFDIQAKQNVDFLRALNHSSLDAPSTSKLALEEPAAVPHEEAVQTGRKEPQIGEFSYTIRNMHDMAEGDVVTKVGTDKKGKMMACVCSPDLLPVGVTTVRVGFQLQQVEDEDPGVTFTEAFSLSYPGVKKKGNWYEFPNNVFTPNVMNFFNAKLARNVKYLKEKLRRERQAGKLLGGEEGDPGDESHSSDLYLS</sequence>
<evidence type="ECO:0000259" key="2">
    <source>
        <dbReference type="Pfam" id="PF14111"/>
    </source>
</evidence>
<keyword evidence="4" id="KW-1185">Reference proteome</keyword>
<proteinExistence type="predicted"/>